<comment type="caution">
    <text evidence="1">The sequence shown here is derived from an EMBL/GenBank/DDBJ whole genome shotgun (WGS) entry which is preliminary data.</text>
</comment>
<dbReference type="CDD" id="cd04301">
    <property type="entry name" value="NAT_SF"/>
    <property type="match status" value="1"/>
</dbReference>
<dbReference type="Proteomes" id="UP000031552">
    <property type="component" value="Unassembled WGS sequence"/>
</dbReference>
<name>A0A090CZR0_9BACT</name>
<dbReference type="OrthoDB" id="21492at2"/>
<organism evidence="1 2">
    <name type="scientific">Candidatus Criblamydia sequanensis CRIB-18</name>
    <dbReference type="NCBI Taxonomy" id="1437425"/>
    <lineage>
        <taxon>Bacteria</taxon>
        <taxon>Pseudomonadati</taxon>
        <taxon>Chlamydiota</taxon>
        <taxon>Chlamydiia</taxon>
        <taxon>Parachlamydiales</taxon>
        <taxon>Candidatus Criblamydiaceae</taxon>
        <taxon>Candidatus Criblamydia</taxon>
    </lineage>
</organism>
<evidence type="ECO:0008006" key="3">
    <source>
        <dbReference type="Google" id="ProtNLM"/>
    </source>
</evidence>
<dbReference type="AlphaFoldDB" id="A0A090CZR0"/>
<dbReference type="Gene3D" id="3.40.630.30">
    <property type="match status" value="1"/>
</dbReference>
<dbReference type="eggNOG" id="COG0456">
    <property type="taxonomic scope" value="Bacteria"/>
</dbReference>
<keyword evidence="2" id="KW-1185">Reference proteome</keyword>
<dbReference type="EMBL" id="CCEJ010000001">
    <property type="protein sequence ID" value="CDR32960.1"/>
    <property type="molecule type" value="Genomic_DNA"/>
</dbReference>
<gene>
    <name evidence="1" type="ORF">CSEC_0116</name>
</gene>
<evidence type="ECO:0000313" key="1">
    <source>
        <dbReference type="EMBL" id="CDR32960.1"/>
    </source>
</evidence>
<dbReference type="InterPro" id="IPR016181">
    <property type="entry name" value="Acyl_CoA_acyltransferase"/>
</dbReference>
<dbReference type="RefSeq" id="WP_041016469.1">
    <property type="nucleotide sequence ID" value="NZ_CCEJ010000001.1"/>
</dbReference>
<sequence>MPEIRVLEKEISSDDVWRDGITLAGPSLSPIYFNPNEIGDESFGPNIELIRLGAFDQKGTLQALALISYSSSPSLSELSCLNAKSPVAFSLYAEPLLDEVEKILKEKNCMIVCCLYEHTKGSPRSPLSLLLEKKGFGSPSVKYIKYYFDCYAFKPPWFTKEMTLQEDFKIFPWKDLTPKEENRLRQLEEQFSFHPFISPTNEKIFIQYINSLGLKYKGDIVGWMITHTLPYEKEWVRYSGFFIDPQFQHQGFAIPLLQQSIKLQQNSPLRWSYFMINLDYTESDWIRFVEKRLAPYTTKIGEVIRRCKAYR</sequence>
<proteinExistence type="predicted"/>
<reference evidence="1" key="2">
    <citation type="submission" date="2014-09" db="EMBL/GenBank/DDBJ databases">
        <title>Criblamydia sequanensis harbors a mega-plasmid encoding arsenite resistance.</title>
        <authorList>
            <person name="Bertelli C."/>
            <person name="Goesmann A."/>
            <person name="Greub G."/>
        </authorList>
    </citation>
    <scope>NUCLEOTIDE SEQUENCE [LARGE SCALE GENOMIC DNA]</scope>
    <source>
        <strain evidence="1">CRIB-18</strain>
    </source>
</reference>
<accession>A0A090CZR0</accession>
<dbReference type="SUPFAM" id="SSF55729">
    <property type="entry name" value="Acyl-CoA N-acyltransferases (Nat)"/>
    <property type="match status" value="1"/>
</dbReference>
<protein>
    <recommendedName>
        <fullName evidence="3">N-acetyltransferase domain-containing protein</fullName>
    </recommendedName>
</protein>
<reference evidence="1" key="1">
    <citation type="submission" date="2013-12" db="EMBL/GenBank/DDBJ databases">
        <authorList>
            <person name="Linke B."/>
        </authorList>
    </citation>
    <scope>NUCLEOTIDE SEQUENCE [LARGE SCALE GENOMIC DNA]</scope>
    <source>
        <strain evidence="1">CRIB-18</strain>
    </source>
</reference>
<evidence type="ECO:0000313" key="2">
    <source>
        <dbReference type="Proteomes" id="UP000031552"/>
    </source>
</evidence>